<dbReference type="SUPFAM" id="SSF55846">
    <property type="entry name" value="N-acetylmuramoyl-L-alanine amidase-like"/>
    <property type="match status" value="1"/>
</dbReference>
<protein>
    <recommendedName>
        <fullName evidence="2">N-acetylmuramoyl-L-alanine amidase</fullName>
        <ecNumber evidence="2">3.5.1.28</ecNumber>
    </recommendedName>
</protein>
<reference evidence="8 9" key="1">
    <citation type="submission" date="2020-10" db="EMBL/GenBank/DDBJ databases">
        <title>complete genome sequencing of Lysobacter sp. H23M41.</title>
        <authorList>
            <person name="Bae J.-W."/>
            <person name="Lee S.-Y."/>
        </authorList>
    </citation>
    <scope>NUCLEOTIDE SEQUENCE [LARGE SCALE GENOMIC DNA]</scope>
    <source>
        <strain evidence="8 9">H23M41</strain>
    </source>
</reference>
<dbReference type="Pfam" id="PF01510">
    <property type="entry name" value="Amidase_2"/>
    <property type="match status" value="1"/>
</dbReference>
<organism evidence="8 9">
    <name type="scientific">Novilysobacter avium</name>
    <dbReference type="NCBI Taxonomy" id="2781023"/>
    <lineage>
        <taxon>Bacteria</taxon>
        <taxon>Pseudomonadati</taxon>
        <taxon>Pseudomonadota</taxon>
        <taxon>Gammaproteobacteria</taxon>
        <taxon>Lysobacterales</taxon>
        <taxon>Lysobacteraceae</taxon>
        <taxon>Novilysobacter</taxon>
    </lineage>
</organism>
<comment type="catalytic activity">
    <reaction evidence="1">
        <text>Hydrolyzes the link between N-acetylmuramoyl residues and L-amino acid residues in certain cell-wall glycopeptides.</text>
        <dbReference type="EC" id="3.5.1.28"/>
    </reaction>
</comment>
<dbReference type="SMART" id="SM00701">
    <property type="entry name" value="PGRP"/>
    <property type="match status" value="1"/>
</dbReference>
<evidence type="ECO:0000256" key="3">
    <source>
        <dbReference type="ARBA" id="ARBA00022801"/>
    </source>
</evidence>
<evidence type="ECO:0000256" key="4">
    <source>
        <dbReference type="ARBA" id="ARBA00023316"/>
    </source>
</evidence>
<feature type="signal peptide" evidence="5">
    <location>
        <begin position="1"/>
        <end position="22"/>
    </location>
</feature>
<dbReference type="PROSITE" id="PS51257">
    <property type="entry name" value="PROKAR_LIPOPROTEIN"/>
    <property type="match status" value="1"/>
</dbReference>
<feature type="domain" description="Peptidoglycan recognition protein family" evidence="7">
    <location>
        <begin position="23"/>
        <end position="157"/>
    </location>
</feature>
<evidence type="ECO:0000259" key="6">
    <source>
        <dbReference type="SMART" id="SM00644"/>
    </source>
</evidence>
<keyword evidence="9" id="KW-1185">Reference proteome</keyword>
<evidence type="ECO:0000259" key="7">
    <source>
        <dbReference type="SMART" id="SM00701"/>
    </source>
</evidence>
<accession>A0A7S6ZUA0</accession>
<name>A0A7S6ZUA0_9GAMM</name>
<dbReference type="EC" id="3.5.1.28" evidence="2"/>
<dbReference type="InterPro" id="IPR051206">
    <property type="entry name" value="NAMLAA_amidase_2"/>
</dbReference>
<dbReference type="CDD" id="cd06583">
    <property type="entry name" value="PGRP"/>
    <property type="match status" value="1"/>
</dbReference>
<keyword evidence="4" id="KW-0961">Cell wall biogenesis/degradation</keyword>
<gene>
    <name evidence="8" type="ORF">INQ42_11555</name>
</gene>
<dbReference type="InterPro" id="IPR002502">
    <property type="entry name" value="Amidase_domain"/>
</dbReference>
<proteinExistence type="predicted"/>
<dbReference type="PANTHER" id="PTHR30417:SF1">
    <property type="entry name" value="N-ACETYLMURAMOYL-L-ALANINE AMIDASE AMID"/>
    <property type="match status" value="1"/>
</dbReference>
<dbReference type="EMBL" id="CP063657">
    <property type="protein sequence ID" value="QOW21843.1"/>
    <property type="molecule type" value="Genomic_DNA"/>
</dbReference>
<sequence>MRALQRIAAVLCLLVVSACATAPPRNPLADWHASPNHEPRRARMIVIHHTAMRSAEGALLVLQTRNSGGRVSAHYLIGEDGRRYQLVAEQERAWHAGSSRWAGMDDINSISIGIELDNDGNEPFSDAQIESLLVLLADLTDRLGIQPHLVVGHGDVAPTKKDDPSVHFPWQRVAQAGYGLWPRELRAPVPAGFDAWAALRLVGYDLRDPEAALAAFHRHFRGREDREWLEGDAELLYDLQLQLMELPSASGT</sequence>
<evidence type="ECO:0000256" key="2">
    <source>
        <dbReference type="ARBA" id="ARBA00011901"/>
    </source>
</evidence>
<dbReference type="InterPro" id="IPR006619">
    <property type="entry name" value="PGRP_domain_met/bac"/>
</dbReference>
<evidence type="ECO:0000313" key="8">
    <source>
        <dbReference type="EMBL" id="QOW21843.1"/>
    </source>
</evidence>
<evidence type="ECO:0000256" key="1">
    <source>
        <dbReference type="ARBA" id="ARBA00001561"/>
    </source>
</evidence>
<dbReference type="InterPro" id="IPR036505">
    <property type="entry name" value="Amidase/PGRP_sf"/>
</dbReference>
<dbReference type="Gene3D" id="3.40.80.10">
    <property type="entry name" value="Peptidoglycan recognition protein-like"/>
    <property type="match status" value="1"/>
</dbReference>
<dbReference type="PANTHER" id="PTHR30417">
    <property type="entry name" value="N-ACETYLMURAMOYL-L-ALANINE AMIDASE AMID"/>
    <property type="match status" value="1"/>
</dbReference>
<keyword evidence="5" id="KW-0732">Signal</keyword>
<dbReference type="SMART" id="SM00644">
    <property type="entry name" value="Ami_2"/>
    <property type="match status" value="1"/>
</dbReference>
<feature type="chain" id="PRO_5046690842" description="N-acetylmuramoyl-L-alanine amidase" evidence="5">
    <location>
        <begin position="23"/>
        <end position="252"/>
    </location>
</feature>
<evidence type="ECO:0000313" key="9">
    <source>
        <dbReference type="Proteomes" id="UP000593932"/>
    </source>
</evidence>
<feature type="domain" description="N-acetylmuramoyl-L-alanine amidase" evidence="6">
    <location>
        <begin position="30"/>
        <end position="165"/>
    </location>
</feature>
<dbReference type="RefSeq" id="WP_194034399.1">
    <property type="nucleotide sequence ID" value="NZ_CP063657.1"/>
</dbReference>
<dbReference type="Proteomes" id="UP000593932">
    <property type="component" value="Chromosome"/>
</dbReference>
<evidence type="ECO:0000256" key="5">
    <source>
        <dbReference type="SAM" id="SignalP"/>
    </source>
</evidence>
<keyword evidence="3" id="KW-0378">Hydrolase</keyword>